<dbReference type="RefSeq" id="WP_285566444.1">
    <property type="nucleotide sequence ID" value="NZ_BSTK01000001.1"/>
</dbReference>
<protein>
    <submittedName>
        <fullName evidence="1">Uncharacterized protein</fullName>
    </submittedName>
</protein>
<accession>A0A9W6VRU7</accession>
<dbReference type="SUPFAM" id="SSF55298">
    <property type="entry name" value="YjgF-like"/>
    <property type="match status" value="1"/>
</dbReference>
<evidence type="ECO:0000313" key="1">
    <source>
        <dbReference type="EMBL" id="GLY82658.1"/>
    </source>
</evidence>
<organism evidence="1 2">
    <name type="scientific">Actinoallomurus iriomotensis</name>
    <dbReference type="NCBI Taxonomy" id="478107"/>
    <lineage>
        <taxon>Bacteria</taxon>
        <taxon>Bacillati</taxon>
        <taxon>Actinomycetota</taxon>
        <taxon>Actinomycetes</taxon>
        <taxon>Streptosporangiales</taxon>
        <taxon>Thermomonosporaceae</taxon>
        <taxon>Actinoallomurus</taxon>
    </lineage>
</organism>
<gene>
    <name evidence="1" type="ORF">Airi02_005890</name>
</gene>
<dbReference type="InterPro" id="IPR035959">
    <property type="entry name" value="RutC-like_sf"/>
</dbReference>
<dbReference type="Gene3D" id="3.30.1330.40">
    <property type="entry name" value="RutC-like"/>
    <property type="match status" value="1"/>
</dbReference>
<keyword evidence="2" id="KW-1185">Reference proteome</keyword>
<name>A0A9W6VRU7_9ACTN</name>
<dbReference type="EMBL" id="BSTK01000001">
    <property type="protein sequence ID" value="GLY82658.1"/>
    <property type="molecule type" value="Genomic_DNA"/>
</dbReference>
<dbReference type="AlphaFoldDB" id="A0A9W6VRU7"/>
<reference evidence="1" key="1">
    <citation type="submission" date="2023-03" db="EMBL/GenBank/DDBJ databases">
        <title>Actinoallomurus iriomotensis NBRC 103684.</title>
        <authorList>
            <person name="Ichikawa N."/>
            <person name="Sato H."/>
            <person name="Tonouchi N."/>
        </authorList>
    </citation>
    <scope>NUCLEOTIDE SEQUENCE</scope>
    <source>
        <strain evidence="1">NBRC 103684</strain>
    </source>
</reference>
<comment type="caution">
    <text evidence="1">The sequence shown here is derived from an EMBL/GenBank/DDBJ whole genome shotgun (WGS) entry which is preliminary data.</text>
</comment>
<dbReference type="Proteomes" id="UP001165074">
    <property type="component" value="Unassembled WGS sequence"/>
</dbReference>
<evidence type="ECO:0000313" key="2">
    <source>
        <dbReference type="Proteomes" id="UP001165074"/>
    </source>
</evidence>
<sequence length="65" mass="6978">MIRRISSDGPWEVSAADVVRVGRAHAEFFEDVRPAATMVEVSGFVDGRILVETEVDACTAVGEVA</sequence>
<proteinExistence type="predicted"/>